<keyword evidence="4 7" id="KW-1133">Transmembrane helix</keyword>
<dbReference type="RefSeq" id="XP_035670985.1">
    <property type="nucleotide sequence ID" value="XM_035815092.1"/>
</dbReference>
<dbReference type="OrthoDB" id="10051098at2759"/>
<keyword evidence="3 6" id="KW-0812">Transmembrane</keyword>
<dbReference type="GO" id="GO:0007189">
    <property type="term" value="P:adenylate cyclase-activating G protein-coupled receptor signaling pathway"/>
    <property type="evidence" value="ECO:0000318"/>
    <property type="project" value="GO_Central"/>
</dbReference>
<name>A0A9J7MKW8_BRAFL</name>
<dbReference type="KEGG" id="bfo:118412300"/>
<feature type="signal peptide" evidence="8">
    <location>
        <begin position="1"/>
        <end position="29"/>
    </location>
</feature>
<evidence type="ECO:0000256" key="1">
    <source>
        <dbReference type="ARBA" id="ARBA00004651"/>
    </source>
</evidence>
<dbReference type="PANTHER" id="PTHR22750">
    <property type="entry name" value="G-PROTEIN COUPLED RECEPTOR"/>
    <property type="match status" value="1"/>
</dbReference>
<dbReference type="PROSITE" id="PS00237">
    <property type="entry name" value="G_PROTEIN_RECEP_F1_1"/>
    <property type="match status" value="1"/>
</dbReference>
<dbReference type="InterPro" id="IPR000276">
    <property type="entry name" value="GPCR_Rhodpsn"/>
</dbReference>
<feature type="chain" id="PRO_5039948172" evidence="8">
    <location>
        <begin position="30"/>
        <end position="371"/>
    </location>
</feature>
<keyword evidence="5 7" id="KW-0472">Membrane</keyword>
<evidence type="ECO:0000313" key="11">
    <source>
        <dbReference type="RefSeq" id="XP_035670985.1"/>
    </source>
</evidence>
<evidence type="ECO:0000313" key="10">
    <source>
        <dbReference type="Proteomes" id="UP000001554"/>
    </source>
</evidence>
<reference evidence="10" key="1">
    <citation type="journal article" date="2020" name="Nat. Ecol. Evol.">
        <title>Deeply conserved synteny resolves early events in vertebrate evolution.</title>
        <authorList>
            <person name="Simakov O."/>
            <person name="Marletaz F."/>
            <person name="Yue J.X."/>
            <person name="O'Connell B."/>
            <person name="Jenkins J."/>
            <person name="Brandt A."/>
            <person name="Calef R."/>
            <person name="Tung C.H."/>
            <person name="Huang T.K."/>
            <person name="Schmutz J."/>
            <person name="Satoh N."/>
            <person name="Yu J.K."/>
            <person name="Putnam N.H."/>
            <person name="Green R.E."/>
            <person name="Rokhsar D.S."/>
        </authorList>
    </citation>
    <scope>NUCLEOTIDE SEQUENCE [LARGE SCALE GENOMIC DNA]</scope>
    <source>
        <strain evidence="10">S238N-H82</strain>
    </source>
</reference>
<reference evidence="11" key="2">
    <citation type="submission" date="2025-08" db="UniProtKB">
        <authorList>
            <consortium name="RefSeq"/>
        </authorList>
    </citation>
    <scope>IDENTIFICATION</scope>
    <source>
        <strain evidence="11">S238N-H82</strain>
        <tissue evidence="11">Testes</tissue>
    </source>
</reference>
<dbReference type="Pfam" id="PF00001">
    <property type="entry name" value="7tm_1"/>
    <property type="match status" value="1"/>
</dbReference>
<evidence type="ECO:0000256" key="8">
    <source>
        <dbReference type="SAM" id="SignalP"/>
    </source>
</evidence>
<comment type="similarity">
    <text evidence="6">Belongs to the G-protein coupled receptor 1 family.</text>
</comment>
<feature type="transmembrane region" description="Helical" evidence="7">
    <location>
        <begin position="303"/>
        <end position="322"/>
    </location>
</feature>
<keyword evidence="8" id="KW-0732">Signal</keyword>
<accession>A0A9J7MKW8</accession>
<feature type="transmembrane region" description="Helical" evidence="7">
    <location>
        <begin position="89"/>
        <end position="113"/>
    </location>
</feature>
<evidence type="ECO:0000256" key="6">
    <source>
        <dbReference type="RuleBase" id="RU000688"/>
    </source>
</evidence>
<comment type="subcellular location">
    <subcellularLocation>
        <location evidence="1">Cell membrane</location>
        <topology evidence="1">Multi-pass membrane protein</topology>
    </subcellularLocation>
</comment>
<feature type="transmembrane region" description="Helical" evidence="7">
    <location>
        <begin position="251"/>
        <end position="279"/>
    </location>
</feature>
<evidence type="ECO:0000256" key="2">
    <source>
        <dbReference type="ARBA" id="ARBA00022475"/>
    </source>
</evidence>
<gene>
    <name evidence="11" type="primary">LOC118412300</name>
</gene>
<keyword evidence="6" id="KW-0675">Receptor</keyword>
<dbReference type="GO" id="GO:0005886">
    <property type="term" value="C:plasma membrane"/>
    <property type="evidence" value="ECO:0000318"/>
    <property type="project" value="GO_Central"/>
</dbReference>
<dbReference type="Gene3D" id="1.20.1070.10">
    <property type="entry name" value="Rhodopsin 7-helix transmembrane proteins"/>
    <property type="match status" value="1"/>
</dbReference>
<dbReference type="GO" id="GO:0004930">
    <property type="term" value="F:G protein-coupled receptor activity"/>
    <property type="evidence" value="ECO:0000318"/>
    <property type="project" value="GO_Central"/>
</dbReference>
<evidence type="ECO:0000259" key="9">
    <source>
        <dbReference type="PROSITE" id="PS50262"/>
    </source>
</evidence>
<dbReference type="PROSITE" id="PS50262">
    <property type="entry name" value="G_PROTEIN_RECEP_F1_2"/>
    <property type="match status" value="1"/>
</dbReference>
<feature type="transmembrane region" description="Helical" evidence="7">
    <location>
        <begin position="209"/>
        <end position="231"/>
    </location>
</feature>
<dbReference type="GeneID" id="118412300"/>
<feature type="domain" description="G-protein coupled receptors family 1 profile" evidence="9">
    <location>
        <begin position="107"/>
        <end position="352"/>
    </location>
</feature>
<evidence type="ECO:0000256" key="4">
    <source>
        <dbReference type="ARBA" id="ARBA00022989"/>
    </source>
</evidence>
<protein>
    <submittedName>
        <fullName evidence="11">G-protein coupled receptor 6-like</fullName>
    </submittedName>
</protein>
<keyword evidence="2" id="KW-1003">Cell membrane</keyword>
<dbReference type="OMA" id="RMMVFIV"/>
<dbReference type="PRINTS" id="PR00237">
    <property type="entry name" value="GPCRRHODOPSN"/>
</dbReference>
<dbReference type="Proteomes" id="UP000001554">
    <property type="component" value="Chromosome 3"/>
</dbReference>
<feature type="transmembrane region" description="Helical" evidence="7">
    <location>
        <begin position="167"/>
        <end position="188"/>
    </location>
</feature>
<proteinExistence type="inferred from homology"/>
<dbReference type="GO" id="GO:0005737">
    <property type="term" value="C:cytoplasm"/>
    <property type="evidence" value="ECO:0000318"/>
    <property type="project" value="GO_Central"/>
</dbReference>
<dbReference type="InterPro" id="IPR017452">
    <property type="entry name" value="GPCR_Rhodpsn_7TM"/>
</dbReference>
<sequence>MSTKGNYIRVAFVVLLATGRYVQLPLASGQDTAKETSNDTDTVHNSTDRNVNCSAFEMSTVSKVGENISSNASECVQSDSPSRTMYQSVAITIACVAITLGAWSFVANILPLAAIIRYEQLHTPVYILMANLAASDVLTGLTFMVGTGTTLGYIRTDSVPSYASARLMFTSMFLSGLSSAYSLMALTAERYWFIVHGMTYINNVTNDKCKVVTIIVWVWSGLLAMLPVFGWRCASYVHIECLPIAGGLPRSYVVVVLVFVFIPMAAIILLNMGVLWCLWKQVDAITAQEAAVGAQSSVNRKSGITLVIITILFLVGWMPIFSNMALFTHDFPSLYRMMVFIVLNSAINPVVYGFRLREVRRGVARLFAKSN</sequence>
<evidence type="ECO:0000256" key="7">
    <source>
        <dbReference type="SAM" id="Phobius"/>
    </source>
</evidence>
<feature type="transmembrane region" description="Helical" evidence="7">
    <location>
        <begin position="125"/>
        <end position="147"/>
    </location>
</feature>
<keyword evidence="10" id="KW-1185">Reference proteome</keyword>
<feature type="transmembrane region" description="Helical" evidence="7">
    <location>
        <begin position="334"/>
        <end position="354"/>
    </location>
</feature>
<evidence type="ECO:0000256" key="5">
    <source>
        <dbReference type="ARBA" id="ARBA00023136"/>
    </source>
</evidence>
<keyword evidence="6" id="KW-0807">Transducer</keyword>
<keyword evidence="6" id="KW-0297">G-protein coupled receptor</keyword>
<organism evidence="10 11">
    <name type="scientific">Branchiostoma floridae</name>
    <name type="common">Florida lancelet</name>
    <name type="synonym">Amphioxus</name>
    <dbReference type="NCBI Taxonomy" id="7739"/>
    <lineage>
        <taxon>Eukaryota</taxon>
        <taxon>Metazoa</taxon>
        <taxon>Chordata</taxon>
        <taxon>Cephalochordata</taxon>
        <taxon>Leptocardii</taxon>
        <taxon>Amphioxiformes</taxon>
        <taxon>Branchiostomatidae</taxon>
        <taxon>Branchiostoma</taxon>
    </lineage>
</organism>
<dbReference type="SUPFAM" id="SSF81321">
    <property type="entry name" value="Family A G protein-coupled receptor-like"/>
    <property type="match status" value="1"/>
</dbReference>
<dbReference type="AlphaFoldDB" id="A0A9J7MKW8"/>
<dbReference type="CDD" id="cd14972">
    <property type="entry name" value="7tmA_EDG-like"/>
    <property type="match status" value="1"/>
</dbReference>
<evidence type="ECO:0000256" key="3">
    <source>
        <dbReference type="ARBA" id="ARBA00022692"/>
    </source>
</evidence>